<evidence type="ECO:0000313" key="1">
    <source>
        <dbReference type="EMBL" id="CAJ1057798.1"/>
    </source>
</evidence>
<name>A0AAV1F9U3_XYRNO</name>
<organism evidence="1 2">
    <name type="scientific">Xyrichtys novacula</name>
    <name type="common">Pearly razorfish</name>
    <name type="synonym">Hemipteronotus novacula</name>
    <dbReference type="NCBI Taxonomy" id="13765"/>
    <lineage>
        <taxon>Eukaryota</taxon>
        <taxon>Metazoa</taxon>
        <taxon>Chordata</taxon>
        <taxon>Craniata</taxon>
        <taxon>Vertebrata</taxon>
        <taxon>Euteleostomi</taxon>
        <taxon>Actinopterygii</taxon>
        <taxon>Neopterygii</taxon>
        <taxon>Teleostei</taxon>
        <taxon>Neoteleostei</taxon>
        <taxon>Acanthomorphata</taxon>
        <taxon>Eupercaria</taxon>
        <taxon>Labriformes</taxon>
        <taxon>Labridae</taxon>
        <taxon>Xyrichtys</taxon>
    </lineage>
</organism>
<evidence type="ECO:0000313" key="2">
    <source>
        <dbReference type="Proteomes" id="UP001178508"/>
    </source>
</evidence>
<proteinExistence type="predicted"/>
<dbReference type="Proteomes" id="UP001178508">
    <property type="component" value="Chromosome 6"/>
</dbReference>
<gene>
    <name evidence="1" type="ORF">XNOV1_A025511</name>
</gene>
<dbReference type="EMBL" id="OY660869">
    <property type="protein sequence ID" value="CAJ1057798.1"/>
    <property type="molecule type" value="Genomic_DNA"/>
</dbReference>
<accession>A0AAV1F9U3</accession>
<dbReference type="AlphaFoldDB" id="A0AAV1F9U3"/>
<sequence>MEMSRERSSLVAGYLQRNNLIDTSIQKAGISGIWHQIQVTKKEGADLHVVFLDLASAWVPPALTTLVKAYFQDIQLCVTTAEFTTAWQHLELLGKLHENIKLARLKIKPSKSRSISIVQRKLTHHCFHIGKEPIPMVSEKPLKSLGCWYDVSLKGKEQVEQLRKEVASGLETSKEPCFLAS</sequence>
<keyword evidence="2" id="KW-1185">Reference proteome</keyword>
<reference evidence="1" key="1">
    <citation type="submission" date="2023-08" db="EMBL/GenBank/DDBJ databases">
        <authorList>
            <person name="Alioto T."/>
            <person name="Alioto T."/>
            <person name="Gomez Garrido J."/>
        </authorList>
    </citation>
    <scope>NUCLEOTIDE SEQUENCE</scope>
</reference>
<protein>
    <submittedName>
        <fullName evidence="1">Uncharacterized protein LOC124385259</fullName>
    </submittedName>
</protein>